<organism evidence="2 3">
    <name type="scientific">Flavobacterium aurantiibacter</name>
    <dbReference type="NCBI Taxonomy" id="2023067"/>
    <lineage>
        <taxon>Bacteria</taxon>
        <taxon>Pseudomonadati</taxon>
        <taxon>Bacteroidota</taxon>
        <taxon>Flavobacteriia</taxon>
        <taxon>Flavobacteriales</taxon>
        <taxon>Flavobacteriaceae</taxon>
        <taxon>Flavobacterium</taxon>
    </lineage>
</organism>
<dbReference type="EMBL" id="NOXX01000207">
    <property type="protein sequence ID" value="OYQ43178.1"/>
    <property type="molecule type" value="Genomic_DNA"/>
</dbReference>
<proteinExistence type="predicted"/>
<sequence length="148" mass="17369">MIAIVLTRFVGFAQEKEVKTRKAPLTPEQRTELRVKELTLQLELTAAQQKEIKQVFLEAEKKREAAREELIAKRKSGVKPTEQDRFDMKNKILDEKIALRDQMKKILKAEQFAKWEASRDKRADKIEKKLADRRRGKNLEPTLNEPQD</sequence>
<gene>
    <name evidence="2" type="ORF">CHX27_10610</name>
</gene>
<accession>A0A255ZNV7</accession>
<feature type="region of interest" description="Disordered" evidence="1">
    <location>
        <begin position="115"/>
        <end position="148"/>
    </location>
</feature>
<dbReference type="AlphaFoldDB" id="A0A255ZNV7"/>
<evidence type="ECO:0000313" key="2">
    <source>
        <dbReference type="EMBL" id="OYQ43178.1"/>
    </source>
</evidence>
<evidence type="ECO:0000256" key="1">
    <source>
        <dbReference type="SAM" id="MobiDB-lite"/>
    </source>
</evidence>
<dbReference type="Proteomes" id="UP000216035">
    <property type="component" value="Unassembled WGS sequence"/>
</dbReference>
<reference evidence="2 3" key="1">
    <citation type="submission" date="2017-07" db="EMBL/GenBank/DDBJ databases">
        <title>Flavobacterium cyanobacteriorum sp. nov., isolated from cyanobacterial aggregates in a eutrophic lake.</title>
        <authorList>
            <person name="Cai H."/>
        </authorList>
    </citation>
    <scope>NUCLEOTIDE SEQUENCE [LARGE SCALE GENOMIC DNA]</scope>
    <source>
        <strain evidence="2 3">TH167</strain>
    </source>
</reference>
<protein>
    <submittedName>
        <fullName evidence="2">Uncharacterized protein</fullName>
    </submittedName>
</protein>
<name>A0A255ZNV7_9FLAO</name>
<comment type="caution">
    <text evidence="2">The sequence shown here is derived from an EMBL/GenBank/DDBJ whole genome shotgun (WGS) entry which is preliminary data.</text>
</comment>
<evidence type="ECO:0000313" key="3">
    <source>
        <dbReference type="Proteomes" id="UP000216035"/>
    </source>
</evidence>
<feature type="compositionally biased region" description="Basic and acidic residues" evidence="1">
    <location>
        <begin position="115"/>
        <end position="130"/>
    </location>
</feature>
<keyword evidence="3" id="KW-1185">Reference proteome</keyword>